<evidence type="ECO:0000256" key="1">
    <source>
        <dbReference type="ARBA" id="ARBA00022723"/>
    </source>
</evidence>
<dbReference type="InterPro" id="IPR000917">
    <property type="entry name" value="Sulfatase_N"/>
</dbReference>
<organism evidence="4 5">
    <name type="scientific">Paenibacillus aceris</name>
    <dbReference type="NCBI Taxonomy" id="869555"/>
    <lineage>
        <taxon>Bacteria</taxon>
        <taxon>Bacillati</taxon>
        <taxon>Bacillota</taxon>
        <taxon>Bacilli</taxon>
        <taxon>Bacillales</taxon>
        <taxon>Paenibacillaceae</taxon>
        <taxon>Paenibacillus</taxon>
    </lineage>
</organism>
<accession>A0ABS4HQB4</accession>
<dbReference type="Gene3D" id="3.40.720.10">
    <property type="entry name" value="Alkaline Phosphatase, subunit A"/>
    <property type="match status" value="1"/>
</dbReference>
<dbReference type="EMBL" id="JAGGKV010000001">
    <property type="protein sequence ID" value="MBP1960818.1"/>
    <property type="molecule type" value="Genomic_DNA"/>
</dbReference>
<protein>
    <submittedName>
        <fullName evidence="4">Arylsulfatase A-like enzyme</fullName>
    </submittedName>
</protein>
<evidence type="ECO:0000259" key="3">
    <source>
        <dbReference type="Pfam" id="PF00884"/>
    </source>
</evidence>
<evidence type="ECO:0000256" key="2">
    <source>
        <dbReference type="ARBA" id="ARBA00022801"/>
    </source>
</evidence>
<dbReference type="RefSeq" id="WP_167056846.1">
    <property type="nucleotide sequence ID" value="NZ_JAAOZR010000013.1"/>
</dbReference>
<dbReference type="SUPFAM" id="SSF53649">
    <property type="entry name" value="Alkaline phosphatase-like"/>
    <property type="match status" value="1"/>
</dbReference>
<dbReference type="Pfam" id="PF00884">
    <property type="entry name" value="Sulfatase"/>
    <property type="match status" value="1"/>
</dbReference>
<dbReference type="PANTHER" id="PTHR45953">
    <property type="entry name" value="IDURONATE 2-SULFATASE"/>
    <property type="match status" value="1"/>
</dbReference>
<gene>
    <name evidence="4" type="ORF">J2Z65_000012</name>
</gene>
<feature type="domain" description="Sulfatase N-terminal" evidence="3">
    <location>
        <begin position="6"/>
        <end position="147"/>
    </location>
</feature>
<proteinExistence type="predicted"/>
<keyword evidence="1" id="KW-0479">Metal-binding</keyword>
<sequence>MSTSKPNILFLFSDQHNARCLSCVGHPDVKTPHLDNLAREGVRFGNAYANNPICTPSRVSYLSGLMPSTHGYYGLYGPEPAAPMTSMFAYFRQHGYRTGALGKLHTPRYWIERDCQFVYDEFLEYPKYLEGAGLYEKNDNRPFTGKRDGEKSEIPYEHSCEMAACKTDDPIR</sequence>
<keyword evidence="5" id="KW-1185">Reference proteome</keyword>
<keyword evidence="2" id="KW-0378">Hydrolase</keyword>
<dbReference type="Proteomes" id="UP001519344">
    <property type="component" value="Unassembled WGS sequence"/>
</dbReference>
<dbReference type="PANTHER" id="PTHR45953:SF1">
    <property type="entry name" value="IDURONATE 2-SULFATASE"/>
    <property type="match status" value="1"/>
</dbReference>
<name>A0ABS4HQB4_9BACL</name>
<dbReference type="InterPro" id="IPR017850">
    <property type="entry name" value="Alkaline_phosphatase_core_sf"/>
</dbReference>
<evidence type="ECO:0000313" key="5">
    <source>
        <dbReference type="Proteomes" id="UP001519344"/>
    </source>
</evidence>
<evidence type="ECO:0000313" key="4">
    <source>
        <dbReference type="EMBL" id="MBP1960818.1"/>
    </source>
</evidence>
<comment type="caution">
    <text evidence="4">The sequence shown here is derived from an EMBL/GenBank/DDBJ whole genome shotgun (WGS) entry which is preliminary data.</text>
</comment>
<reference evidence="4 5" key="1">
    <citation type="submission" date="2021-03" db="EMBL/GenBank/DDBJ databases">
        <title>Genomic Encyclopedia of Type Strains, Phase IV (KMG-IV): sequencing the most valuable type-strain genomes for metagenomic binning, comparative biology and taxonomic classification.</title>
        <authorList>
            <person name="Goeker M."/>
        </authorList>
    </citation>
    <scope>NUCLEOTIDE SEQUENCE [LARGE SCALE GENOMIC DNA]</scope>
    <source>
        <strain evidence="4 5">DSM 24950</strain>
    </source>
</reference>